<sequence length="157" mass="17073">MGVRLLESGEPYWYERIKGHFLYPPAGAFSNPPTATEGVHLPNPRPLRAVTSAGKEILYLSSEESVGSSNGELSSWSNIVTGVLRELGIDPEEEKKKPNKKKKVITIDAELTSKKGGNSRATTGASKKGTLRFRQSNLEDYIVASDSLISEKKGTPV</sequence>
<reference evidence="2" key="1">
    <citation type="journal article" date="2017" name="Nature">
        <title>The sunflower genome provides insights into oil metabolism, flowering and Asterid evolution.</title>
        <authorList>
            <person name="Badouin H."/>
            <person name="Gouzy J."/>
            <person name="Grassa C.J."/>
            <person name="Murat F."/>
            <person name="Staton S.E."/>
            <person name="Cottret L."/>
            <person name="Lelandais-Briere C."/>
            <person name="Owens G.L."/>
            <person name="Carrere S."/>
            <person name="Mayjonade B."/>
            <person name="Legrand L."/>
            <person name="Gill N."/>
            <person name="Kane N.C."/>
            <person name="Bowers J.E."/>
            <person name="Hubner S."/>
            <person name="Bellec A."/>
            <person name="Berard A."/>
            <person name="Berges H."/>
            <person name="Blanchet N."/>
            <person name="Boniface M.C."/>
            <person name="Brunel D."/>
            <person name="Catrice O."/>
            <person name="Chaidir N."/>
            <person name="Claudel C."/>
            <person name="Donnadieu C."/>
            <person name="Faraut T."/>
            <person name="Fievet G."/>
            <person name="Helmstetter N."/>
            <person name="King M."/>
            <person name="Knapp S.J."/>
            <person name="Lai Z."/>
            <person name="Le Paslier M.C."/>
            <person name="Lippi Y."/>
            <person name="Lorenzon L."/>
            <person name="Mandel J.R."/>
            <person name="Marage G."/>
            <person name="Marchand G."/>
            <person name="Marquand E."/>
            <person name="Bret-Mestries E."/>
            <person name="Morien E."/>
            <person name="Nambeesan S."/>
            <person name="Nguyen T."/>
            <person name="Pegot-Espagnet P."/>
            <person name="Pouilly N."/>
            <person name="Raftis F."/>
            <person name="Sallet E."/>
            <person name="Schiex T."/>
            <person name="Thomas J."/>
            <person name="Vandecasteele C."/>
            <person name="Vares D."/>
            <person name="Vear F."/>
            <person name="Vautrin S."/>
            <person name="Crespi M."/>
            <person name="Mangin B."/>
            <person name="Burke J.M."/>
            <person name="Salse J."/>
            <person name="Munos S."/>
            <person name="Vincourt P."/>
            <person name="Rieseberg L.H."/>
            <person name="Langlade N.B."/>
        </authorList>
    </citation>
    <scope>NUCLEOTIDE SEQUENCE</scope>
    <source>
        <tissue evidence="2">Leaves</tissue>
    </source>
</reference>
<gene>
    <name evidence="2" type="ORF">HanXRQr2_Chr05g0213551</name>
</gene>
<dbReference type="PANTHER" id="PTHR31099:SF49">
    <property type="entry name" value="MYOSIN HEAVY CHAIN-LIKE PROTEIN"/>
    <property type="match status" value="1"/>
</dbReference>
<protein>
    <submittedName>
        <fullName evidence="2">Uncharacterized protein</fullName>
    </submittedName>
</protein>
<keyword evidence="3" id="KW-1185">Reference proteome</keyword>
<comment type="caution">
    <text evidence="2">The sequence shown here is derived from an EMBL/GenBank/DDBJ whole genome shotgun (WGS) entry which is preliminary data.</text>
</comment>
<evidence type="ECO:0000256" key="1">
    <source>
        <dbReference type="SAM" id="MobiDB-lite"/>
    </source>
</evidence>
<dbReference type="EMBL" id="MNCJ02000320">
    <property type="protein sequence ID" value="KAF5805785.1"/>
    <property type="molecule type" value="Genomic_DNA"/>
</dbReference>
<feature type="compositionally biased region" description="Polar residues" evidence="1">
    <location>
        <begin position="115"/>
        <end position="125"/>
    </location>
</feature>
<reference evidence="2" key="2">
    <citation type="submission" date="2020-06" db="EMBL/GenBank/DDBJ databases">
        <title>Helianthus annuus Genome sequencing and assembly Release 2.</title>
        <authorList>
            <person name="Gouzy J."/>
            <person name="Langlade N."/>
            <person name="Munos S."/>
        </authorList>
    </citation>
    <scope>NUCLEOTIDE SEQUENCE</scope>
    <source>
        <tissue evidence="2">Leaves</tissue>
    </source>
</reference>
<organism evidence="2 3">
    <name type="scientific">Helianthus annuus</name>
    <name type="common">Common sunflower</name>
    <dbReference type="NCBI Taxonomy" id="4232"/>
    <lineage>
        <taxon>Eukaryota</taxon>
        <taxon>Viridiplantae</taxon>
        <taxon>Streptophyta</taxon>
        <taxon>Embryophyta</taxon>
        <taxon>Tracheophyta</taxon>
        <taxon>Spermatophyta</taxon>
        <taxon>Magnoliopsida</taxon>
        <taxon>eudicotyledons</taxon>
        <taxon>Gunneridae</taxon>
        <taxon>Pentapetalae</taxon>
        <taxon>asterids</taxon>
        <taxon>campanulids</taxon>
        <taxon>Asterales</taxon>
        <taxon>Asteraceae</taxon>
        <taxon>Asteroideae</taxon>
        <taxon>Heliantheae alliance</taxon>
        <taxon>Heliantheae</taxon>
        <taxon>Helianthus</taxon>
    </lineage>
</organism>
<dbReference type="Proteomes" id="UP000215914">
    <property type="component" value="Unassembled WGS sequence"/>
</dbReference>
<proteinExistence type="predicted"/>
<feature type="region of interest" description="Disordered" evidence="1">
    <location>
        <begin position="109"/>
        <end position="128"/>
    </location>
</feature>
<dbReference type="Gramene" id="mRNA:HanXRQr2_Chr05g0213551">
    <property type="protein sequence ID" value="CDS:HanXRQr2_Chr05g0213551.1"/>
    <property type="gene ID" value="HanXRQr2_Chr05g0213551"/>
</dbReference>
<dbReference type="AlphaFoldDB" id="A0A9K3IZS7"/>
<name>A0A9K3IZS7_HELAN</name>
<accession>A0A9K3IZS7</accession>
<evidence type="ECO:0000313" key="2">
    <source>
        <dbReference type="EMBL" id="KAF5805785.1"/>
    </source>
</evidence>
<dbReference type="PANTHER" id="PTHR31099">
    <property type="entry name" value="OS06G0165300 PROTEIN"/>
    <property type="match status" value="1"/>
</dbReference>
<evidence type="ECO:0000313" key="3">
    <source>
        <dbReference type="Proteomes" id="UP000215914"/>
    </source>
</evidence>